<reference evidence="2" key="1">
    <citation type="submission" date="2022-11" db="UniProtKB">
        <authorList>
            <consortium name="WormBaseParasite"/>
        </authorList>
    </citation>
    <scope>IDENTIFICATION</scope>
</reference>
<evidence type="ECO:0000313" key="1">
    <source>
        <dbReference type="Proteomes" id="UP000887576"/>
    </source>
</evidence>
<accession>A0AC34R0H6</accession>
<proteinExistence type="predicted"/>
<evidence type="ECO:0000313" key="2">
    <source>
        <dbReference type="WBParaSite" id="JU765_v2.g221.t1"/>
    </source>
</evidence>
<dbReference type="Proteomes" id="UP000887576">
    <property type="component" value="Unplaced"/>
</dbReference>
<dbReference type="WBParaSite" id="JU765_v2.g221.t1">
    <property type="protein sequence ID" value="JU765_v2.g221.t1"/>
    <property type="gene ID" value="JU765_v2.g221"/>
</dbReference>
<name>A0AC34R0H6_9BILA</name>
<organism evidence="1 2">
    <name type="scientific">Panagrolaimus sp. JU765</name>
    <dbReference type="NCBI Taxonomy" id="591449"/>
    <lineage>
        <taxon>Eukaryota</taxon>
        <taxon>Metazoa</taxon>
        <taxon>Ecdysozoa</taxon>
        <taxon>Nematoda</taxon>
        <taxon>Chromadorea</taxon>
        <taxon>Rhabditida</taxon>
        <taxon>Tylenchina</taxon>
        <taxon>Panagrolaimomorpha</taxon>
        <taxon>Panagrolaimoidea</taxon>
        <taxon>Panagrolaimidae</taxon>
        <taxon>Panagrolaimus</taxon>
    </lineage>
</organism>
<sequence>MTENGYENISELIEQSERLSQRYDCLTEPCQIRSDNLKDAMKFYQWSNEASEQIEWLRELIPQLKSSDYGNTLNLAQSLNKKHGILEQDIKSREPLINQVKMNGYSMKNSGHYAKQQIDVILTNLREEFDLVQTLAKERSLKLSESLLSQQYYAECGEAINWMKERLPKVNNQELGHNQATADAHLRRLLILEEEIYKFEPEIKRLHQISENLVKTNHFDSTQLTTIQASMEELYQTLQIECKNRKTRLGDASRYYSFVRQVDDLTVWLREKQRLAMRDDYGRDLEECQALIEQFDQVHRELSSAGERVHAIGKIQEELLRSKNPFASTMRDDYGRDLEECQALIEQFDQVHRELSSAGERVHAIGKIQEELLRSKNPFASSIRALGGELQELWRQVNQSANEQQQALLDAKNVHMFDQDADELLNRLVKKEAEMVSLQNEDLTVIDFESVKRFVQIHEEFLRGLFILEKQVMELCKEADRMISQFPRTQEHIEHRRIELEEEMKDIQDETRKFQEKLHQAKNNQAYFQDYRDLMSWIRQMESSIIGEILPRDLQGCEALNVRHDEYKAEILTREPQKTTFVIEGKKMITTGNVLSTEIGYKIEDLENGFRDLMEIWNSRKEVYDMNLDVQQWLYQANFLEKWLCEREKKWLCERESLLKEDWKNVDSVETIENMIRQFEDFWATLIAQSDQFESLKRLTKVEQAFSQVKSREQEIVNRRESQVENRRDTQQIKTLEKKKILQEKRQERERRKTQEISIIKRTPSQEATQTTTEFISTTLPRTRNRTGSTSSDNIVISTVTQLPTLSNEFGEVTILKKSTEMIAGTSETLPRPSKTPGFTTRRTQSIKSNRSQGIDMNAIDMHGYLERKNDLQSGGKRATVRSWKRHYTILCGQLLCFFKDYDSYMSNMADAPPIYIHQATCAVTSKKPNAFVLHTQDGAVYYFACCDNLTDKKEANQKLNYGKMIEWVEKINFHAGLEPKNQLKSFKEVADEFPLHTPPPRPEEYMRSRTLEHHPSTSSSSYDRHSITLDNRRTSDLPQTGNFASETLAYTTHEIRSSIEGGSERLHQQNSSDFDDTESVKKSRGFSAIFKRGSKHSK</sequence>
<protein>
    <submittedName>
        <fullName evidence="2">PH domain-containing protein</fullName>
    </submittedName>
</protein>